<protein>
    <submittedName>
        <fullName evidence="1">Uncharacterized protein</fullName>
    </submittedName>
</protein>
<dbReference type="AlphaFoldDB" id="A0A0E9Q0I6"/>
<sequence length="61" mass="6889">MIRGVIHVLIFQHGKVRFDYLDPPSLDFPAIVVRCKAQFSTGTRAHETVGSVVLFTKIFKT</sequence>
<reference evidence="1" key="2">
    <citation type="journal article" date="2015" name="Fish Shellfish Immunol.">
        <title>Early steps in the European eel (Anguilla anguilla)-Vibrio vulnificus interaction in the gills: Role of the RtxA13 toxin.</title>
        <authorList>
            <person name="Callol A."/>
            <person name="Pajuelo D."/>
            <person name="Ebbesson L."/>
            <person name="Teles M."/>
            <person name="MacKenzie S."/>
            <person name="Amaro C."/>
        </authorList>
    </citation>
    <scope>NUCLEOTIDE SEQUENCE</scope>
</reference>
<accession>A0A0E9Q0I6</accession>
<reference evidence="1" key="1">
    <citation type="submission" date="2014-11" db="EMBL/GenBank/DDBJ databases">
        <authorList>
            <person name="Amaro Gonzalez C."/>
        </authorList>
    </citation>
    <scope>NUCLEOTIDE SEQUENCE</scope>
</reference>
<evidence type="ECO:0000313" key="1">
    <source>
        <dbReference type="EMBL" id="JAH09658.1"/>
    </source>
</evidence>
<dbReference type="EMBL" id="GBXM01098919">
    <property type="protein sequence ID" value="JAH09658.1"/>
    <property type="molecule type" value="Transcribed_RNA"/>
</dbReference>
<proteinExistence type="predicted"/>
<name>A0A0E9Q0I6_ANGAN</name>
<organism evidence="1">
    <name type="scientific">Anguilla anguilla</name>
    <name type="common">European freshwater eel</name>
    <name type="synonym">Muraena anguilla</name>
    <dbReference type="NCBI Taxonomy" id="7936"/>
    <lineage>
        <taxon>Eukaryota</taxon>
        <taxon>Metazoa</taxon>
        <taxon>Chordata</taxon>
        <taxon>Craniata</taxon>
        <taxon>Vertebrata</taxon>
        <taxon>Euteleostomi</taxon>
        <taxon>Actinopterygii</taxon>
        <taxon>Neopterygii</taxon>
        <taxon>Teleostei</taxon>
        <taxon>Anguilliformes</taxon>
        <taxon>Anguillidae</taxon>
        <taxon>Anguilla</taxon>
    </lineage>
</organism>